<dbReference type="EMBL" id="BTGU01000230">
    <property type="protein sequence ID" value="GMN65385.1"/>
    <property type="molecule type" value="Genomic_DNA"/>
</dbReference>
<protein>
    <submittedName>
        <fullName evidence="2">Uncharacterized protein</fullName>
    </submittedName>
</protein>
<sequence length="74" mass="8323">MKRSDSTLSSSVPSPPPLPPVLKYRPPPLKSPAVMIRLDGFDREPVHQPSQSPTVPIRHKFLIQTTKLVKQNRT</sequence>
<accession>A0AA88E0G5</accession>
<keyword evidence="3" id="KW-1185">Reference proteome</keyword>
<evidence type="ECO:0000313" key="3">
    <source>
        <dbReference type="Proteomes" id="UP001187192"/>
    </source>
</evidence>
<comment type="caution">
    <text evidence="2">The sequence shown here is derived from an EMBL/GenBank/DDBJ whole genome shotgun (WGS) entry which is preliminary data.</text>
</comment>
<organism evidence="2 3">
    <name type="scientific">Ficus carica</name>
    <name type="common">Common fig</name>
    <dbReference type="NCBI Taxonomy" id="3494"/>
    <lineage>
        <taxon>Eukaryota</taxon>
        <taxon>Viridiplantae</taxon>
        <taxon>Streptophyta</taxon>
        <taxon>Embryophyta</taxon>
        <taxon>Tracheophyta</taxon>
        <taxon>Spermatophyta</taxon>
        <taxon>Magnoliopsida</taxon>
        <taxon>eudicotyledons</taxon>
        <taxon>Gunneridae</taxon>
        <taxon>Pentapetalae</taxon>
        <taxon>rosids</taxon>
        <taxon>fabids</taxon>
        <taxon>Rosales</taxon>
        <taxon>Moraceae</taxon>
        <taxon>Ficeae</taxon>
        <taxon>Ficus</taxon>
    </lineage>
</organism>
<evidence type="ECO:0000313" key="2">
    <source>
        <dbReference type="EMBL" id="GMN65385.1"/>
    </source>
</evidence>
<name>A0AA88E0G5_FICCA</name>
<reference evidence="2" key="1">
    <citation type="submission" date="2023-07" db="EMBL/GenBank/DDBJ databases">
        <title>draft genome sequence of fig (Ficus carica).</title>
        <authorList>
            <person name="Takahashi T."/>
            <person name="Nishimura K."/>
        </authorList>
    </citation>
    <scope>NUCLEOTIDE SEQUENCE</scope>
</reference>
<feature type="compositionally biased region" description="Pro residues" evidence="1">
    <location>
        <begin position="13"/>
        <end position="29"/>
    </location>
</feature>
<feature type="region of interest" description="Disordered" evidence="1">
    <location>
        <begin position="1"/>
        <end position="29"/>
    </location>
</feature>
<evidence type="ECO:0000256" key="1">
    <source>
        <dbReference type="SAM" id="MobiDB-lite"/>
    </source>
</evidence>
<proteinExistence type="predicted"/>
<dbReference type="Proteomes" id="UP001187192">
    <property type="component" value="Unassembled WGS sequence"/>
</dbReference>
<dbReference type="AlphaFoldDB" id="A0AA88E0G5"/>
<gene>
    <name evidence="2" type="ORF">TIFTF001_034460</name>
</gene>